<keyword evidence="4" id="KW-0805">Transcription regulation</keyword>
<evidence type="ECO:0000313" key="15">
    <source>
        <dbReference type="Proteomes" id="UP001302367"/>
    </source>
</evidence>
<protein>
    <recommendedName>
        <fullName evidence="3">Transcription initiation factor TFIID subunit 2</fullName>
    </recommendedName>
    <alternativeName>
        <fullName evidence="8">TBP-associated factor 2</fullName>
    </alternativeName>
</protein>
<dbReference type="OrthoDB" id="308861at2759"/>
<feature type="domain" description="Transcription initiation factor TFIID subunit 2 TPR repeats" evidence="11">
    <location>
        <begin position="783"/>
        <end position="946"/>
    </location>
</feature>
<dbReference type="GO" id="GO:0005669">
    <property type="term" value="C:transcription factor TFIID complex"/>
    <property type="evidence" value="ECO:0007669"/>
    <property type="project" value="InterPro"/>
</dbReference>
<evidence type="ECO:0000313" key="13">
    <source>
        <dbReference type="EMBL" id="WPB01645.1"/>
    </source>
</evidence>
<keyword evidence="12" id="KW-0396">Initiation factor</keyword>
<keyword evidence="12" id="KW-0648">Protein biosynthesis</keyword>
<dbReference type="GO" id="GO:0016251">
    <property type="term" value="F:RNA polymerase II general transcription initiation factor activity"/>
    <property type="evidence" value="ECO:0007669"/>
    <property type="project" value="TreeGrafter"/>
</dbReference>
<evidence type="ECO:0000259" key="10">
    <source>
        <dbReference type="Pfam" id="PF25316"/>
    </source>
</evidence>
<dbReference type="InterPro" id="IPR037813">
    <property type="entry name" value="TAF2"/>
</dbReference>
<feature type="compositionally biased region" description="Low complexity" evidence="9">
    <location>
        <begin position="1527"/>
        <end position="1546"/>
    </location>
</feature>
<dbReference type="GO" id="GO:0003743">
    <property type="term" value="F:translation initiation factor activity"/>
    <property type="evidence" value="ECO:0007669"/>
    <property type="project" value="UniProtKB-KW"/>
</dbReference>
<dbReference type="FunFam" id="1.10.390.10:FF:000011">
    <property type="entry name" value="Transcription initiation factor TFIID subunit"/>
    <property type="match status" value="1"/>
</dbReference>
<dbReference type="InterPro" id="IPR027268">
    <property type="entry name" value="Peptidase_M4/M1_CTD_sf"/>
</dbReference>
<dbReference type="Pfam" id="PF25316">
    <property type="entry name" value="TAF2_3rd"/>
    <property type="match status" value="1"/>
</dbReference>
<dbReference type="Gene3D" id="2.60.40.1730">
    <property type="entry name" value="tricorn interacting facor f3 domain"/>
    <property type="match status" value="1"/>
</dbReference>
<dbReference type="InterPro" id="IPR016024">
    <property type="entry name" value="ARM-type_fold"/>
</dbReference>
<keyword evidence="6" id="KW-0539">Nucleus</keyword>
<dbReference type="EMBL" id="CP134187">
    <property type="protein sequence ID" value="WPB01645.1"/>
    <property type="molecule type" value="Genomic_DNA"/>
</dbReference>
<evidence type="ECO:0000313" key="12">
    <source>
        <dbReference type="EMBL" id="PIA93200.1"/>
    </source>
</evidence>
<evidence type="ECO:0000256" key="6">
    <source>
        <dbReference type="ARBA" id="ARBA00023242"/>
    </source>
</evidence>
<evidence type="ECO:0000256" key="4">
    <source>
        <dbReference type="ARBA" id="ARBA00023015"/>
    </source>
</evidence>
<dbReference type="Pfam" id="PF25577">
    <property type="entry name" value="TPR_TAF2_C"/>
    <property type="match status" value="1"/>
</dbReference>
<keyword evidence="5" id="KW-0804">Transcription</keyword>
<gene>
    <name evidence="12" type="ORF">CB0940_04406</name>
    <name evidence="13" type="ORF">RHO25_006275</name>
</gene>
<reference evidence="13 15" key="2">
    <citation type="submission" date="2023-09" db="EMBL/GenBank/DDBJ databases">
        <title>Complete-Gapless Cercospora beticola genome.</title>
        <authorList>
            <person name="Wyatt N.A."/>
            <person name="Spanner R.E."/>
            <person name="Bolton M.D."/>
        </authorList>
    </citation>
    <scope>NUCLEOTIDE SEQUENCE [LARGE SCALE GENOMIC DNA]</scope>
    <source>
        <strain evidence="13">Cb09-40</strain>
    </source>
</reference>
<dbReference type="Gene3D" id="1.10.390.10">
    <property type="entry name" value="Neutral Protease Domain 2"/>
    <property type="match status" value="1"/>
</dbReference>
<dbReference type="CDD" id="cd09839">
    <property type="entry name" value="M1_like_TAF2"/>
    <property type="match status" value="1"/>
</dbReference>
<feature type="domain" description="Transcription initiation factor TFIID subunit 2 Ig-like" evidence="10">
    <location>
        <begin position="600"/>
        <end position="781"/>
    </location>
</feature>
<evidence type="ECO:0000256" key="8">
    <source>
        <dbReference type="ARBA" id="ARBA00076306"/>
    </source>
</evidence>
<feature type="region of interest" description="Disordered" evidence="9">
    <location>
        <begin position="1343"/>
        <end position="1594"/>
    </location>
</feature>
<reference evidence="12 14" key="1">
    <citation type="submission" date="2015-10" db="EMBL/GenBank/DDBJ databases">
        <title>The cercosporin biosynthetic gene cluster was horizontally transferred to several fungal lineages and shown to be expanded in Cercospora beticola based on microsynteny with recipient genomes.</title>
        <authorList>
            <person name="De Jonge R."/>
            <person name="Ebert M.K."/>
            <person name="Suttle J.C."/>
            <person name="Jurick Ii W.M."/>
            <person name="Secor G.A."/>
            <person name="Thomma B.P."/>
            <person name="Van De Peer Y."/>
            <person name="Bolton M.D."/>
        </authorList>
    </citation>
    <scope>NUCLEOTIDE SEQUENCE [LARGE SCALE GENOMIC DNA]</scope>
    <source>
        <strain evidence="12 14">09-40</strain>
    </source>
</reference>
<dbReference type="InterPro" id="IPR057991">
    <property type="entry name" value="TPR_TAF2_C"/>
</dbReference>
<proteinExistence type="inferred from homology"/>
<dbReference type="SUPFAM" id="SSF48371">
    <property type="entry name" value="ARM repeat"/>
    <property type="match status" value="1"/>
</dbReference>
<feature type="compositionally biased region" description="Low complexity" evidence="9">
    <location>
        <begin position="1478"/>
        <end position="1497"/>
    </location>
</feature>
<dbReference type="GO" id="GO:0000976">
    <property type="term" value="F:transcription cis-regulatory region binding"/>
    <property type="evidence" value="ECO:0007669"/>
    <property type="project" value="TreeGrafter"/>
</dbReference>
<dbReference type="SUPFAM" id="SSF55486">
    <property type="entry name" value="Metalloproteases ('zincins'), catalytic domain"/>
    <property type="match status" value="1"/>
</dbReference>
<dbReference type="Proteomes" id="UP000230605">
    <property type="component" value="Chromosome 4"/>
</dbReference>
<name>A0A2G5HKZ4_CERBT</name>
<feature type="compositionally biased region" description="Pro residues" evidence="9">
    <location>
        <begin position="1316"/>
        <end position="1325"/>
    </location>
</feature>
<comment type="subcellular location">
    <subcellularLocation>
        <location evidence="1">Nucleus</location>
    </subcellularLocation>
</comment>
<dbReference type="PANTHER" id="PTHR15137">
    <property type="entry name" value="TRANSCRIPTION INITIATION FACTOR TFIID"/>
    <property type="match status" value="1"/>
</dbReference>
<dbReference type="GO" id="GO:0006367">
    <property type="term" value="P:transcription initiation at RNA polymerase II promoter"/>
    <property type="evidence" value="ECO:0007669"/>
    <property type="project" value="TreeGrafter"/>
</dbReference>
<dbReference type="PANTHER" id="PTHR15137:SF9">
    <property type="entry name" value="TRANSCRIPTION INITIATION FACTOR TFIID SUBUNIT 2"/>
    <property type="match status" value="1"/>
</dbReference>
<dbReference type="EMBL" id="LKMD01000105">
    <property type="protein sequence ID" value="PIA93200.1"/>
    <property type="molecule type" value="Genomic_DNA"/>
</dbReference>
<evidence type="ECO:0000256" key="1">
    <source>
        <dbReference type="ARBA" id="ARBA00004123"/>
    </source>
</evidence>
<evidence type="ECO:0000256" key="7">
    <source>
        <dbReference type="ARBA" id="ARBA00025346"/>
    </source>
</evidence>
<dbReference type="InterPro" id="IPR057345">
    <property type="entry name" value="Ig-like_TAF2"/>
</dbReference>
<evidence type="ECO:0000259" key="11">
    <source>
        <dbReference type="Pfam" id="PF25577"/>
    </source>
</evidence>
<evidence type="ECO:0000256" key="5">
    <source>
        <dbReference type="ARBA" id="ARBA00023163"/>
    </source>
</evidence>
<feature type="region of interest" description="Disordered" evidence="9">
    <location>
        <begin position="1290"/>
        <end position="1331"/>
    </location>
</feature>
<dbReference type="Proteomes" id="UP001302367">
    <property type="component" value="Chromosome 4"/>
</dbReference>
<evidence type="ECO:0000313" key="14">
    <source>
        <dbReference type="Proteomes" id="UP000230605"/>
    </source>
</evidence>
<evidence type="ECO:0000256" key="3">
    <source>
        <dbReference type="ARBA" id="ARBA00017363"/>
    </source>
</evidence>
<evidence type="ECO:0000256" key="2">
    <source>
        <dbReference type="ARBA" id="ARBA00010937"/>
    </source>
</evidence>
<dbReference type="InterPro" id="IPR042097">
    <property type="entry name" value="Aminopeptidase_N-like_N_sf"/>
</dbReference>
<dbReference type="GO" id="GO:0003682">
    <property type="term" value="F:chromatin binding"/>
    <property type="evidence" value="ECO:0007669"/>
    <property type="project" value="TreeGrafter"/>
</dbReference>
<evidence type="ECO:0000256" key="9">
    <source>
        <dbReference type="SAM" id="MobiDB-lite"/>
    </source>
</evidence>
<keyword evidence="15" id="KW-1185">Reference proteome</keyword>
<comment type="similarity">
    <text evidence="2">Belongs to the TAF2 family.</text>
</comment>
<sequence length="1594" mass="176323">MPGFVEDGADAQAPAPPEYTVLKQRVDLDVDFPGKSLRGSTEITVQPLVRDLRHISLHCRQCRPTQAQVSGINARFEYDDPYRRTRVGEKTGVHQHGMLRSRIQSALRPLPEAQLVVTLPPRLKIQELRVDPATALPIQEQRAGVSKPDGDALETPVIEKLQQQIPQFAPIKLTIEFELDSDRDGIRWIGCNPGDQRYPYLYTKLDPWPGNSSSIFPCVDDATSKCIWEIAIRCPRTLGDAYRKSKADTPQANGQVQEVEDVDMADGDQLVAKQKEKRKPADDYLIDMDSSEAALELAILCVGDQSEDTADPEDDTRHTVTYSLNDAVTARHVGFAIGPFEHVDLTAFRGSEEEAKLGQTAVKVDAYCLPGRSAEVENTGYPICQAVDHISVNCGRFPFSTYQLLFVDDMIYDTAGAAGFTICSNRLLFPADIIEPLDRHTRILVRAVAEQWSGVNIVPKEPSDTWVIAGITGYLTDVFMKKLAGNNQYRWEQKLAAERVYDLDVDRPSLAQLGSLLHIDPAIRDFLDLKSAVVLGILDRRLIKSSGSTGVFRIINKIFLNAKTGSLHNGELSTADFQRTCEKLGHNKLESFFRQWVFNSGCPIFYVQQRFNKKKLVVEMTIAQRQLERQTKPQFEPSNFMREVKEHVQEVWAPEVQPVFTGPMTIRIHEADGTPYEHIVEIKEPITKLEIPYNTKYKRLKRNRRQKERANAAEGNVGEEGGDSALLYCLGDILDSEQDRKEWDLTEWSAEDEEKMSGESYEWIRMDADFEWIGKIHLVMPVYMYVSQLQQDRDIVAQYESMRYLVGSNPHPVSLTILLRTLMDERYFYGIRKMAADGIAVLSQDKLMHIGKHHLMKAFAYFYCENEGATGQIMPRPNDFSSRITFIMQCAIPRAMSKLRDEDGKVPMDVREFFKALLTHNDNSDNPVSDCHYVATLMSCLADALVASKWDGGRKKEAPAPEPEVPQSYTFDFGEEEEDVGMADVGGAVKDPLDFEEDPVDPDAPFTKSAIDVIERYRRLDEWIVTYQNVYSTTAIECLQKLVKAGIVKDKVMELMQYTRHSTADNVRLGAFRCMNEIGLTRKPAFMKHLLYSLADDDSPYFRERMFRCLGEALGHIALGENETEKPAPAPVNDGGLVLEEAQSNEARRIEATRKTTPEGAIAALKIAFEKDEVFKQALWYAATSPSITLDEVGSFCEIAELMFDAVTSLTLTIKYPLPWKVQHLGKGKMRFYNYGTQYRTKPSKKVGLSWDAYQDLEAYNLQYTGPLARETQQAIKERDDAKALKIRLSQQQREQRERESMEATMALQQQASLSMPPPVIPPTPTEQKSGFKLNLGSLKRKASVDIASPREASPKIPKASKASTPGASAKSATDGRRGSASLKAGRKGGPPVVLQLGIAGSRRASDIVSKPPHPGRGPSGQPPAKKIVPVKCGGRSRQSSFSGPATNGASWSPAPPSLTSPAGPQMNLGGFRSFGDASASSATAAPGAAPAMSPPSLTGFRSLSGGDAASPQPIAASGFRSLSGESPSISPPATASPHSHAHPSPGVQSLTGGAITSLSSLGQNGTSGDAKPEPPKKKFTLKLGVKPKTEPSG</sequence>
<feature type="compositionally biased region" description="Polar residues" evidence="9">
    <location>
        <begin position="1437"/>
        <end position="1451"/>
    </location>
</feature>
<dbReference type="SUPFAM" id="SSF63737">
    <property type="entry name" value="Leukotriene A4 hydrolase N-terminal domain"/>
    <property type="match status" value="1"/>
</dbReference>
<accession>A0A2G5HKZ4</accession>
<comment type="function">
    <text evidence="7">Functions as a component of the DNA-binding general transcription factor complex TFIID. Binding of TFIID to a promoter (with or without TATA element) is the initial step in pre-initiation complex (PIC) formation. TFIID plays a key role in the regulation of gene expression by RNA polymerase II through different activities such as transcription activator interaction, core promoter recognition and selectivity, TFIIA and TFIIB interaction, chromatin modification (histone acetylation by TAF1), facilitation of DNA opening and initiation of transcription.</text>
</comment>
<feature type="compositionally biased region" description="Polar residues" evidence="9">
    <location>
        <begin position="1547"/>
        <end position="1568"/>
    </location>
</feature>
<organism evidence="12 14">
    <name type="scientific">Cercospora beticola</name>
    <name type="common">Sugarbeet leaf spot fungus</name>
    <dbReference type="NCBI Taxonomy" id="122368"/>
    <lineage>
        <taxon>Eukaryota</taxon>
        <taxon>Fungi</taxon>
        <taxon>Dikarya</taxon>
        <taxon>Ascomycota</taxon>
        <taxon>Pezizomycotina</taxon>
        <taxon>Dothideomycetes</taxon>
        <taxon>Dothideomycetidae</taxon>
        <taxon>Mycosphaerellales</taxon>
        <taxon>Mycosphaerellaceae</taxon>
        <taxon>Cercospora</taxon>
    </lineage>
</organism>